<dbReference type="GO" id="GO:0090729">
    <property type="term" value="F:toxin activity"/>
    <property type="evidence" value="ECO:0007669"/>
    <property type="project" value="UniProtKB-KW"/>
</dbReference>
<dbReference type="RefSeq" id="WP_062487136.1">
    <property type="nucleotide sequence ID" value="NZ_LN885086.1"/>
</dbReference>
<dbReference type="EC" id="3.1.-.-" evidence="6"/>
<gene>
    <name evidence="6" type="primary">vapC</name>
    <name evidence="8" type="ORF">NITINOP_3108</name>
</gene>
<name>A0A0S4KXM8_9BACT</name>
<dbReference type="PANTHER" id="PTHR42740:SF1">
    <property type="entry name" value="RIBONUCLEASE VAPC3"/>
    <property type="match status" value="1"/>
</dbReference>
<dbReference type="AlphaFoldDB" id="A0A0S4KXM8"/>
<dbReference type="InterPro" id="IPR022907">
    <property type="entry name" value="VapC_family"/>
</dbReference>
<dbReference type="GO" id="GO:0016787">
    <property type="term" value="F:hydrolase activity"/>
    <property type="evidence" value="ECO:0007669"/>
    <property type="project" value="UniProtKB-KW"/>
</dbReference>
<evidence type="ECO:0000256" key="6">
    <source>
        <dbReference type="HAMAP-Rule" id="MF_00265"/>
    </source>
</evidence>
<dbReference type="HAMAP" id="MF_00265">
    <property type="entry name" value="VapC_Nob1"/>
    <property type="match status" value="1"/>
</dbReference>
<dbReference type="InterPro" id="IPR002716">
    <property type="entry name" value="PIN_dom"/>
</dbReference>
<dbReference type="GO" id="GO:0004540">
    <property type="term" value="F:RNA nuclease activity"/>
    <property type="evidence" value="ECO:0007669"/>
    <property type="project" value="InterPro"/>
</dbReference>
<keyword evidence="4 6" id="KW-0378">Hydrolase</keyword>
<evidence type="ECO:0000313" key="8">
    <source>
        <dbReference type="EMBL" id="CUQ68080.1"/>
    </source>
</evidence>
<evidence type="ECO:0000259" key="7">
    <source>
        <dbReference type="Pfam" id="PF01850"/>
    </source>
</evidence>
<dbReference type="InterPro" id="IPR029060">
    <property type="entry name" value="PIN-like_dom_sf"/>
</dbReference>
<dbReference type="SUPFAM" id="SSF88723">
    <property type="entry name" value="PIN domain-like"/>
    <property type="match status" value="1"/>
</dbReference>
<keyword evidence="6" id="KW-0800">Toxin</keyword>
<keyword evidence="1 6" id="KW-1277">Toxin-antitoxin system</keyword>
<comment type="cofactor">
    <cofactor evidence="6">
        <name>Mg(2+)</name>
        <dbReference type="ChEBI" id="CHEBI:18420"/>
    </cofactor>
</comment>
<protein>
    <recommendedName>
        <fullName evidence="6">Ribonuclease VapC</fullName>
        <shortName evidence="6">RNase VapC</shortName>
        <ecNumber evidence="6">3.1.-.-</ecNumber>
    </recommendedName>
    <alternativeName>
        <fullName evidence="6">Toxin VapC</fullName>
    </alternativeName>
</protein>
<dbReference type="EMBL" id="LN885086">
    <property type="protein sequence ID" value="CUQ68080.1"/>
    <property type="molecule type" value="Genomic_DNA"/>
</dbReference>
<dbReference type="InterPro" id="IPR051749">
    <property type="entry name" value="PINc/VapC_TA_RNase"/>
</dbReference>
<sequence length="137" mass="15670">MYLVDTSVWIHALRPTGHAEIQARLKPLIINAETSVTEWILLELLTGLTKSERPSSLLQWFTPVPLLQFHPDWWNTAWQFAGRLRKHGISPSAADCLIATIAIEHHVTLIHCDADFEAMKPIIPLETLDWTKYLHIS</sequence>
<dbReference type="GO" id="GO:0000287">
    <property type="term" value="F:magnesium ion binding"/>
    <property type="evidence" value="ECO:0007669"/>
    <property type="project" value="UniProtKB-UniRule"/>
</dbReference>
<evidence type="ECO:0000256" key="1">
    <source>
        <dbReference type="ARBA" id="ARBA00022649"/>
    </source>
</evidence>
<dbReference type="Gene3D" id="3.40.50.1010">
    <property type="entry name" value="5'-nuclease"/>
    <property type="match status" value="1"/>
</dbReference>
<evidence type="ECO:0000313" key="9">
    <source>
        <dbReference type="Proteomes" id="UP000066284"/>
    </source>
</evidence>
<keyword evidence="2 6" id="KW-0540">Nuclease</keyword>
<comment type="function">
    <text evidence="6">Toxic component of a toxin-antitoxin (TA) system. An RNase.</text>
</comment>
<feature type="binding site" evidence="6">
    <location>
        <position position="5"/>
    </location>
    <ligand>
        <name>Mg(2+)</name>
        <dbReference type="ChEBI" id="CHEBI:18420"/>
    </ligand>
</feature>
<reference evidence="9" key="1">
    <citation type="submission" date="2015-09" db="EMBL/GenBank/DDBJ databases">
        <authorList>
            <person name="Daims H."/>
        </authorList>
    </citation>
    <scope>NUCLEOTIDE SEQUENCE [LARGE SCALE GENOMIC DNA]</scope>
</reference>
<feature type="binding site" evidence="6">
    <location>
        <position position="95"/>
    </location>
    <ligand>
        <name>Mg(2+)</name>
        <dbReference type="ChEBI" id="CHEBI:18420"/>
    </ligand>
</feature>
<evidence type="ECO:0000256" key="2">
    <source>
        <dbReference type="ARBA" id="ARBA00022722"/>
    </source>
</evidence>
<dbReference type="OrthoDB" id="9811788at2"/>
<feature type="domain" description="PIN" evidence="7">
    <location>
        <begin position="2"/>
        <end position="119"/>
    </location>
</feature>
<keyword evidence="9" id="KW-1185">Reference proteome</keyword>
<proteinExistence type="inferred from homology"/>
<evidence type="ECO:0000256" key="5">
    <source>
        <dbReference type="ARBA" id="ARBA00022842"/>
    </source>
</evidence>
<comment type="similarity">
    <text evidence="6">Belongs to the PINc/VapC protein family.</text>
</comment>
<evidence type="ECO:0000256" key="4">
    <source>
        <dbReference type="ARBA" id="ARBA00022801"/>
    </source>
</evidence>
<dbReference type="Proteomes" id="UP000066284">
    <property type="component" value="Chromosome 1"/>
</dbReference>
<dbReference type="Pfam" id="PF01850">
    <property type="entry name" value="PIN"/>
    <property type="match status" value="1"/>
</dbReference>
<evidence type="ECO:0000256" key="3">
    <source>
        <dbReference type="ARBA" id="ARBA00022723"/>
    </source>
</evidence>
<dbReference type="STRING" id="1715989.NITINOP_3108"/>
<dbReference type="KEGG" id="nio:NITINOP_3108"/>
<dbReference type="PANTHER" id="PTHR42740">
    <property type="entry name" value="RIBONUCLEASE VAPC3"/>
    <property type="match status" value="1"/>
</dbReference>
<organism evidence="8 9">
    <name type="scientific">Candidatus Nitrospira inopinata</name>
    <dbReference type="NCBI Taxonomy" id="1715989"/>
    <lineage>
        <taxon>Bacteria</taxon>
        <taxon>Pseudomonadati</taxon>
        <taxon>Nitrospirota</taxon>
        <taxon>Nitrospiria</taxon>
        <taxon>Nitrospirales</taxon>
        <taxon>Nitrospiraceae</taxon>
        <taxon>Nitrospira</taxon>
    </lineage>
</organism>
<keyword evidence="5 6" id="KW-0460">Magnesium</keyword>
<accession>A0A0S4KXM8</accession>
<keyword evidence="3 6" id="KW-0479">Metal-binding</keyword>